<dbReference type="PROSITE" id="PS00690">
    <property type="entry name" value="DEAH_ATP_HELICASE"/>
    <property type="match status" value="1"/>
</dbReference>
<accession>A0A6C0C195</accession>
<dbReference type="SUPFAM" id="SSF52540">
    <property type="entry name" value="P-loop containing nucleoside triphosphate hydrolases"/>
    <property type="match status" value="2"/>
</dbReference>
<feature type="compositionally biased region" description="Acidic residues" evidence="2">
    <location>
        <begin position="542"/>
        <end position="595"/>
    </location>
</feature>
<feature type="region of interest" description="Disordered" evidence="2">
    <location>
        <begin position="807"/>
        <end position="875"/>
    </location>
</feature>
<feature type="region of interest" description="Disordered" evidence="2">
    <location>
        <begin position="741"/>
        <end position="764"/>
    </location>
</feature>
<proteinExistence type="predicted"/>
<name>A0A6C0C195_9ZZZZ</name>
<feature type="region of interest" description="Disordered" evidence="2">
    <location>
        <begin position="684"/>
        <end position="708"/>
    </location>
</feature>
<dbReference type="GO" id="GO:0006281">
    <property type="term" value="P:DNA repair"/>
    <property type="evidence" value="ECO:0007669"/>
    <property type="project" value="TreeGrafter"/>
</dbReference>
<dbReference type="GO" id="GO:0016787">
    <property type="term" value="F:hydrolase activity"/>
    <property type="evidence" value="ECO:0007669"/>
    <property type="project" value="UniProtKB-KW"/>
</dbReference>
<feature type="compositionally biased region" description="Basic and acidic residues" evidence="2">
    <location>
        <begin position="807"/>
        <end position="820"/>
    </location>
</feature>
<feature type="region of interest" description="Disordered" evidence="2">
    <location>
        <begin position="102"/>
        <end position="149"/>
    </location>
</feature>
<evidence type="ECO:0000313" key="4">
    <source>
        <dbReference type="EMBL" id="QHS98176.1"/>
    </source>
</evidence>
<feature type="compositionally biased region" description="Acidic residues" evidence="2">
    <location>
        <begin position="866"/>
        <end position="875"/>
    </location>
</feature>
<dbReference type="InterPro" id="IPR027417">
    <property type="entry name" value="P-loop_NTPase"/>
</dbReference>
<feature type="compositionally biased region" description="Basic and acidic residues" evidence="2">
    <location>
        <begin position="686"/>
        <end position="696"/>
    </location>
</feature>
<organism evidence="4">
    <name type="scientific">viral metagenome</name>
    <dbReference type="NCBI Taxonomy" id="1070528"/>
    <lineage>
        <taxon>unclassified sequences</taxon>
        <taxon>metagenomes</taxon>
        <taxon>organismal metagenomes</taxon>
    </lineage>
</organism>
<keyword evidence="1" id="KW-0378">Hydrolase</keyword>
<dbReference type="GO" id="GO:0031297">
    <property type="term" value="P:replication fork processing"/>
    <property type="evidence" value="ECO:0007669"/>
    <property type="project" value="TreeGrafter"/>
</dbReference>
<dbReference type="InterPro" id="IPR002464">
    <property type="entry name" value="DNA/RNA_helicase_DEAH_CS"/>
</dbReference>
<reference evidence="4" key="1">
    <citation type="journal article" date="2020" name="Nature">
        <title>Giant virus diversity and host interactions through global metagenomics.</title>
        <authorList>
            <person name="Schulz F."/>
            <person name="Roux S."/>
            <person name="Paez-Espino D."/>
            <person name="Jungbluth S."/>
            <person name="Walsh D.A."/>
            <person name="Denef V.J."/>
            <person name="McMahon K.D."/>
            <person name="Konstantinidis K.T."/>
            <person name="Eloe-Fadrosh E.A."/>
            <person name="Kyrpides N.C."/>
            <person name="Woyke T."/>
        </authorList>
    </citation>
    <scope>NUCLEOTIDE SEQUENCE</scope>
    <source>
        <strain evidence="4">GVMAG-M-3300020182-84</strain>
    </source>
</reference>
<dbReference type="EMBL" id="MN739312">
    <property type="protein sequence ID" value="QHS98176.1"/>
    <property type="molecule type" value="Genomic_DNA"/>
</dbReference>
<evidence type="ECO:0000256" key="2">
    <source>
        <dbReference type="SAM" id="MobiDB-lite"/>
    </source>
</evidence>
<dbReference type="InterPro" id="IPR014001">
    <property type="entry name" value="Helicase_ATP-bd"/>
</dbReference>
<feature type="domain" description="Helicase ATP-binding" evidence="3">
    <location>
        <begin position="217"/>
        <end position="468"/>
    </location>
</feature>
<sequence>MNIDTLKKRPQPKQKTDFEFFIENPVQQKTMEIIDKRGSQVINRDEILRRVKKNVTRKDEVETDAIDKPIITNKEDISNSSEIVNEVENGARSEDEDIEVVQETASEKEVDKQSDMDAEKESEMEKEVISEPEEPVEKVPKKRGRKPKEGAFDDSVIEAGLEEMKKKLPKELGDQIIIRAPTYYMNNRKIFTKKINEAFNDYLKKIKSSETTSKDPEQRTLFTHQEIVRDYLNIYTPYRGLLLFHGLGSGKTCSSIAIAEGMKTTKPVFLLTPASLKMNYFTELKKCGDDLYKKNQYWEFVSITGNLERVEILSKTLSLSREYIRKKKGAWMVDVSKKPNFSTLSSDEQKKVDEQLNEMIRVKYRDENYNGIDLKRLKKLSGDFSRNPFDNHVVIIDEAHNLVSRIVNKLKDKKSVSYRLYEYLMTAQNAKIVLLTGTPVINYPNEIAVLYNLLRGYIKSWTFKLNVKTNDKTTTERFLELFDKEGFNTFDYIEYSGNKLQITRNPFGFINTNKKGVLKGKKRGGMYGGADEESVKKGEPDVNQDETKETEDVEEDETKETEDVEEDETKETGDVEEDETKETEDVEEEEEDDETKETGVDNYTSQDLMDAQQKIASAQYERISTLQNQVENMEDEMAKLKENNGILEKQLVDGVLEEGKQQELEKDKERLESLEEKLNALSDNIENIKGDVKEPLDDKEDDENDEKMRQELESQKEMFEKQMKIQEEQFEKLNETVNELQKQNEDLQGQINDNDDNKSTNYDMPKIIDKQYQMSSTQDELLEKQKSIIEKQEKDIGDLQGKIEDLSGKIDKLNDNDDVAKQQNALMKEQEKELKREIDQMQKDKNKSSKELENLKAKKGKKDKDISDDEEEEEEEQTLYGVFENNVNAFGKNIGNVFGVGEQGAIIGGTKKKRKLGKRKTEKKKKNQIPIVDKMITDEEDIEDDANVRKMYQMGHNQIYAPHYGGGPYADKYNGVKLDAAGNITDDLFQSTVLKILKKNKYDVKDSDIIVDRFKCLPDDKEVFNKMFVNVSNGSLVNSDVLVRRILGLTSFLSDKKELMPAIIKDKDGSKFHIVKTEMSDYQFGLYEKVRKEEAEQEKNSRKNALKNKGDDELYKFSSTYRIFSRALCNFAFPPDVERPMPSKKEDVSEDAVDGIKKKEIISRDNFNPEDESAIADDTSYQKKITKSLKELAKMERGGSSKYLSKDSLQMLSPKLLSLLENLQHPDNIGLHLIYSQFRTMEGVGVLKLILDANGFAEFKIKKSTNGDWSIVQKIGDEDKPKYVLYTGTETAEEKEIIRNIYNSDWDVVPPSLVAQLEKRQKNNQYGELIRVLMITASGAEGISLKNTRFVHIVEPYWHMVRKNQVIGRARRIGSHLTLPKKHQNVKVYLYLSTLSESHKTSEKHIELRIRDISRIDGNTPVTTDESLFEISTLKDNINKQILDAVKSSAFDCSLYATKQSDESVACYSYGNIKSNDFGTIPNIDIDKSDKKELNLKENVLDNLQEITYKGTKYALDTKTNKIYDYESYQAAQEKMGDLIFVGKMVSKDEKQSIEFI</sequence>
<protein>
    <recommendedName>
        <fullName evidence="3">Helicase ATP-binding domain-containing protein</fullName>
    </recommendedName>
</protein>
<evidence type="ECO:0000256" key="1">
    <source>
        <dbReference type="ARBA" id="ARBA00022801"/>
    </source>
</evidence>
<dbReference type="PANTHER" id="PTHR45766:SF6">
    <property type="entry name" value="SWI_SNF-RELATED MATRIX-ASSOCIATED ACTIN-DEPENDENT REGULATOR OF CHROMATIN SUBFAMILY A-LIKE PROTEIN 1"/>
    <property type="match status" value="1"/>
</dbReference>
<feature type="compositionally biased region" description="Basic and acidic residues" evidence="2">
    <location>
        <begin position="105"/>
        <end position="139"/>
    </location>
</feature>
<feature type="region of interest" description="Disordered" evidence="2">
    <location>
        <begin position="521"/>
        <end position="607"/>
    </location>
</feature>
<dbReference type="Gene3D" id="3.40.50.300">
    <property type="entry name" value="P-loop containing nucleotide triphosphate hydrolases"/>
    <property type="match status" value="2"/>
</dbReference>
<feature type="compositionally biased region" description="Basic and acidic residues" evidence="2">
    <location>
        <begin position="828"/>
        <end position="856"/>
    </location>
</feature>
<dbReference type="PANTHER" id="PTHR45766">
    <property type="entry name" value="DNA ANNEALING HELICASE AND ENDONUCLEASE ZRANB3 FAMILY MEMBER"/>
    <property type="match status" value="1"/>
</dbReference>
<evidence type="ECO:0000259" key="3">
    <source>
        <dbReference type="SMART" id="SM00487"/>
    </source>
</evidence>
<feature type="compositionally biased region" description="Polar residues" evidence="2">
    <location>
        <begin position="741"/>
        <end position="752"/>
    </location>
</feature>
<dbReference type="SMART" id="SM00487">
    <property type="entry name" value="DEXDc"/>
    <property type="match status" value="1"/>
</dbReference>